<keyword evidence="2" id="KW-1185">Reference proteome</keyword>
<evidence type="ECO:0000313" key="2">
    <source>
        <dbReference type="Proteomes" id="UP000262939"/>
    </source>
</evidence>
<proteinExistence type="predicted"/>
<organism evidence="1 2">
    <name type="scientific">Peribacillus glennii</name>
    <dbReference type="NCBI Taxonomy" id="2303991"/>
    <lineage>
        <taxon>Bacteria</taxon>
        <taxon>Bacillati</taxon>
        <taxon>Bacillota</taxon>
        <taxon>Bacilli</taxon>
        <taxon>Bacillales</taxon>
        <taxon>Bacillaceae</taxon>
        <taxon>Peribacillus</taxon>
    </lineage>
</organism>
<dbReference type="AlphaFoldDB" id="A0A372LBS9"/>
<protein>
    <submittedName>
        <fullName evidence="1">Uncharacterized protein</fullName>
    </submittedName>
</protein>
<gene>
    <name evidence="1" type="ORF">D0466_13245</name>
</gene>
<dbReference type="Proteomes" id="UP000262939">
    <property type="component" value="Unassembled WGS sequence"/>
</dbReference>
<reference evidence="1 2" key="1">
    <citation type="submission" date="2018-08" db="EMBL/GenBank/DDBJ databases">
        <title>Bacillus chawlae sp. nov., Bacillus glennii sp. nov., and Bacillus saganii sp. nov. Isolated from the Vehicle Assembly Building at Kennedy Space Center where the Viking Spacecraft were Assembled.</title>
        <authorList>
            <person name="Seuylemezian A."/>
            <person name="Vaishampayan P."/>
        </authorList>
    </citation>
    <scope>NUCLEOTIDE SEQUENCE [LARGE SCALE GENOMIC DNA]</scope>
    <source>
        <strain evidence="1 2">V44-8</strain>
    </source>
</reference>
<dbReference type="OrthoDB" id="2875573at2"/>
<sequence length="89" mass="9741">MKELLQQAKEILEYTYDHPESGRLVQCIDMLEEAKETAGGKREMLENVITAVTQAHHAQLALDIAGDVSSSAAFGQAFNALDQAIESYS</sequence>
<dbReference type="RefSeq" id="WP_117323037.1">
    <property type="nucleotide sequence ID" value="NZ_QVTD01000008.1"/>
</dbReference>
<name>A0A372LBS9_9BACI</name>
<accession>A0A372LBS9</accession>
<evidence type="ECO:0000313" key="1">
    <source>
        <dbReference type="EMBL" id="RFU62910.1"/>
    </source>
</evidence>
<comment type="caution">
    <text evidence="1">The sequence shown here is derived from an EMBL/GenBank/DDBJ whole genome shotgun (WGS) entry which is preliminary data.</text>
</comment>
<dbReference type="EMBL" id="QVTD01000008">
    <property type="protein sequence ID" value="RFU62910.1"/>
    <property type="molecule type" value="Genomic_DNA"/>
</dbReference>